<dbReference type="AlphaFoldDB" id="W6UIR2"/>
<name>W6UIR2_ECHGR</name>
<dbReference type="Proteomes" id="UP000019149">
    <property type="component" value="Unassembled WGS sequence"/>
</dbReference>
<protein>
    <submittedName>
        <fullName evidence="1">Uncharacterized protein</fullName>
    </submittedName>
</protein>
<comment type="caution">
    <text evidence="1">The sequence shown here is derived from an EMBL/GenBank/DDBJ whole genome shotgun (WGS) entry which is preliminary data.</text>
</comment>
<keyword evidence="2" id="KW-1185">Reference proteome</keyword>
<evidence type="ECO:0000313" key="2">
    <source>
        <dbReference type="Proteomes" id="UP000019149"/>
    </source>
</evidence>
<evidence type="ECO:0000313" key="1">
    <source>
        <dbReference type="EMBL" id="EUB61390.1"/>
    </source>
</evidence>
<proteinExistence type="predicted"/>
<organism evidence="1 2">
    <name type="scientific">Echinococcus granulosus</name>
    <name type="common">Hydatid tapeworm</name>
    <dbReference type="NCBI Taxonomy" id="6210"/>
    <lineage>
        <taxon>Eukaryota</taxon>
        <taxon>Metazoa</taxon>
        <taxon>Spiralia</taxon>
        <taxon>Lophotrochozoa</taxon>
        <taxon>Platyhelminthes</taxon>
        <taxon>Cestoda</taxon>
        <taxon>Eucestoda</taxon>
        <taxon>Cyclophyllidea</taxon>
        <taxon>Taeniidae</taxon>
        <taxon>Echinococcus</taxon>
        <taxon>Echinococcus granulosus group</taxon>
    </lineage>
</organism>
<dbReference type="KEGG" id="egl:EGR_03680"/>
<accession>W6UIR2</accession>
<reference evidence="1 2" key="1">
    <citation type="journal article" date="2013" name="Nat. Genet.">
        <title>The genome of the hydatid tapeworm Echinococcus granulosus.</title>
        <authorList>
            <person name="Zheng H."/>
            <person name="Zhang W."/>
            <person name="Zhang L."/>
            <person name="Zhang Z."/>
            <person name="Li J."/>
            <person name="Lu G."/>
            <person name="Zhu Y."/>
            <person name="Wang Y."/>
            <person name="Huang Y."/>
            <person name="Liu J."/>
            <person name="Kang H."/>
            <person name="Chen J."/>
            <person name="Wang L."/>
            <person name="Chen A."/>
            <person name="Yu S."/>
            <person name="Gao Z."/>
            <person name="Jin L."/>
            <person name="Gu W."/>
            <person name="Wang Z."/>
            <person name="Zhao L."/>
            <person name="Shi B."/>
            <person name="Wen H."/>
            <person name="Lin R."/>
            <person name="Jones M.K."/>
            <person name="Brejova B."/>
            <person name="Vinar T."/>
            <person name="Zhao G."/>
            <person name="McManus D.P."/>
            <person name="Chen Z."/>
            <person name="Zhou Y."/>
            <person name="Wang S."/>
        </authorList>
    </citation>
    <scope>NUCLEOTIDE SEQUENCE [LARGE SCALE GENOMIC DNA]</scope>
</reference>
<dbReference type="EMBL" id="APAU02000020">
    <property type="protein sequence ID" value="EUB61390.1"/>
    <property type="molecule type" value="Genomic_DNA"/>
</dbReference>
<dbReference type="CTD" id="36339395"/>
<sequence length="52" mass="6074">MECEMLRCIVSCCLVGVRIEASLPHKNCIHALVQARKDIQMEEDYYLDEKVF</sequence>
<dbReference type="RefSeq" id="XP_024352586.1">
    <property type="nucleotide sequence ID" value="XM_024492929.1"/>
</dbReference>
<gene>
    <name evidence="1" type="ORF">EGR_03680</name>
</gene>
<dbReference type="GeneID" id="36339395"/>